<dbReference type="AlphaFoldDB" id="A0A0C3SD45"/>
<dbReference type="Proteomes" id="UP000053257">
    <property type="component" value="Unassembled WGS sequence"/>
</dbReference>
<gene>
    <name evidence="1" type="ORF">PHLGIDRAFT_476695</name>
</gene>
<name>A0A0C3SD45_PHLG1</name>
<dbReference type="HOGENOM" id="CLU_1245780_0_0_1"/>
<accession>A0A0C3SD45</accession>
<reference evidence="1 2" key="1">
    <citation type="journal article" date="2014" name="PLoS Genet.">
        <title>Analysis of the Phlebiopsis gigantea genome, transcriptome and secretome provides insight into its pioneer colonization strategies of wood.</title>
        <authorList>
            <person name="Hori C."/>
            <person name="Ishida T."/>
            <person name="Igarashi K."/>
            <person name="Samejima M."/>
            <person name="Suzuki H."/>
            <person name="Master E."/>
            <person name="Ferreira P."/>
            <person name="Ruiz-Duenas F.J."/>
            <person name="Held B."/>
            <person name="Canessa P."/>
            <person name="Larrondo L.F."/>
            <person name="Schmoll M."/>
            <person name="Druzhinina I.S."/>
            <person name="Kubicek C.P."/>
            <person name="Gaskell J.A."/>
            <person name="Kersten P."/>
            <person name="St John F."/>
            <person name="Glasner J."/>
            <person name="Sabat G."/>
            <person name="Splinter BonDurant S."/>
            <person name="Syed K."/>
            <person name="Yadav J."/>
            <person name="Mgbeahuruike A.C."/>
            <person name="Kovalchuk A."/>
            <person name="Asiegbu F.O."/>
            <person name="Lackner G."/>
            <person name="Hoffmeister D."/>
            <person name="Rencoret J."/>
            <person name="Gutierrez A."/>
            <person name="Sun H."/>
            <person name="Lindquist E."/>
            <person name="Barry K."/>
            <person name="Riley R."/>
            <person name="Grigoriev I.V."/>
            <person name="Henrissat B."/>
            <person name="Kues U."/>
            <person name="Berka R.M."/>
            <person name="Martinez A.T."/>
            <person name="Covert S.F."/>
            <person name="Blanchette R.A."/>
            <person name="Cullen D."/>
        </authorList>
    </citation>
    <scope>NUCLEOTIDE SEQUENCE [LARGE SCALE GENOMIC DNA]</scope>
    <source>
        <strain evidence="1 2">11061_1 CR5-6</strain>
    </source>
</reference>
<proteinExistence type="predicted"/>
<protein>
    <submittedName>
        <fullName evidence="1">Uncharacterized protein</fullName>
    </submittedName>
</protein>
<evidence type="ECO:0000313" key="2">
    <source>
        <dbReference type="Proteomes" id="UP000053257"/>
    </source>
</evidence>
<organism evidence="1 2">
    <name type="scientific">Phlebiopsis gigantea (strain 11061_1 CR5-6)</name>
    <name type="common">White-rot fungus</name>
    <name type="synonym">Peniophora gigantea</name>
    <dbReference type="NCBI Taxonomy" id="745531"/>
    <lineage>
        <taxon>Eukaryota</taxon>
        <taxon>Fungi</taxon>
        <taxon>Dikarya</taxon>
        <taxon>Basidiomycota</taxon>
        <taxon>Agaricomycotina</taxon>
        <taxon>Agaricomycetes</taxon>
        <taxon>Polyporales</taxon>
        <taxon>Phanerochaetaceae</taxon>
        <taxon>Phlebiopsis</taxon>
    </lineage>
</organism>
<keyword evidence="2" id="KW-1185">Reference proteome</keyword>
<dbReference type="EMBL" id="KN840446">
    <property type="protein sequence ID" value="KIP11497.1"/>
    <property type="molecule type" value="Genomic_DNA"/>
</dbReference>
<sequence length="222" mass="25031">MLEGAAAFITIDPISTPSTPPIAPRDGRFREKRTAWTPVSQYSSVVGSYKWVLPEFMQRHLPLGGYPACAPTVVLSRQRDDVGRCLYASPRRTNISCGRKRSRASRRDATIWCFSHEPLTYITERHRKRHARPLAVVSATSRAAHAGCTFGETCHISGLRYVCTREIHHDSWRSLYMRLVMKGVVVAVVNGTMQMGSTMRRVRRGKIVRDDEASQSPWSKDG</sequence>
<evidence type="ECO:0000313" key="1">
    <source>
        <dbReference type="EMBL" id="KIP11497.1"/>
    </source>
</evidence>